<dbReference type="GO" id="GO:0003677">
    <property type="term" value="F:DNA binding"/>
    <property type="evidence" value="ECO:0007669"/>
    <property type="project" value="InterPro"/>
</dbReference>
<evidence type="ECO:0000256" key="1">
    <source>
        <dbReference type="SAM" id="MobiDB-lite"/>
    </source>
</evidence>
<protein>
    <submittedName>
        <fullName evidence="3">Helix-turn-helix transcriptional regulator</fullName>
    </submittedName>
</protein>
<proteinExistence type="predicted"/>
<evidence type="ECO:0000313" key="3">
    <source>
        <dbReference type="EMBL" id="XDQ64144.1"/>
    </source>
</evidence>
<dbReference type="RefSeq" id="WP_369260834.1">
    <property type="nucleotide sequence ID" value="NZ_CP163440.1"/>
</dbReference>
<dbReference type="SUPFAM" id="SSF46894">
    <property type="entry name" value="C-terminal effector domain of the bipartite response regulators"/>
    <property type="match status" value="1"/>
</dbReference>
<gene>
    <name evidence="3" type="ORF">AB5J50_26860</name>
</gene>
<organism evidence="3">
    <name type="scientific">Streptomyces sp. R35</name>
    <dbReference type="NCBI Taxonomy" id="3238630"/>
    <lineage>
        <taxon>Bacteria</taxon>
        <taxon>Bacillati</taxon>
        <taxon>Actinomycetota</taxon>
        <taxon>Actinomycetes</taxon>
        <taxon>Kitasatosporales</taxon>
        <taxon>Streptomycetaceae</taxon>
        <taxon>Streptomyces</taxon>
    </lineage>
</organism>
<feature type="region of interest" description="Disordered" evidence="1">
    <location>
        <begin position="324"/>
        <end position="353"/>
    </location>
</feature>
<reference evidence="3" key="1">
    <citation type="submission" date="2024-07" db="EMBL/GenBank/DDBJ databases">
        <authorList>
            <person name="Yu S.T."/>
        </authorList>
    </citation>
    <scope>NUCLEOTIDE SEQUENCE</scope>
    <source>
        <strain evidence="3">R35</strain>
    </source>
</reference>
<dbReference type="PANTHER" id="PTHR34293:SF1">
    <property type="entry name" value="HTH-TYPE TRANSCRIPTIONAL REGULATOR TRMBL2"/>
    <property type="match status" value="1"/>
</dbReference>
<feature type="domain" description="HTH luxR-type" evidence="2">
    <location>
        <begin position="260"/>
        <end position="317"/>
    </location>
</feature>
<feature type="compositionally biased region" description="Basic and acidic residues" evidence="1">
    <location>
        <begin position="326"/>
        <end position="353"/>
    </location>
</feature>
<accession>A0AB39SFL0</accession>
<dbReference type="InterPro" id="IPR016032">
    <property type="entry name" value="Sig_transdc_resp-reg_C-effctor"/>
</dbReference>
<dbReference type="SMART" id="SM00421">
    <property type="entry name" value="HTH_LUXR"/>
    <property type="match status" value="1"/>
</dbReference>
<dbReference type="PANTHER" id="PTHR34293">
    <property type="entry name" value="HTH-TYPE TRANSCRIPTIONAL REGULATOR TRMBL2"/>
    <property type="match status" value="1"/>
</dbReference>
<evidence type="ECO:0000259" key="2">
    <source>
        <dbReference type="SMART" id="SM00421"/>
    </source>
</evidence>
<dbReference type="GO" id="GO:0006355">
    <property type="term" value="P:regulation of DNA-templated transcription"/>
    <property type="evidence" value="ECO:0007669"/>
    <property type="project" value="InterPro"/>
</dbReference>
<name>A0AB39SFL0_9ACTN</name>
<sequence length="353" mass="39148">MTAPHSIHSVEKLCAAGSELYERALREGGVPSRDADRAPCLIDFGLLQPGVENLRWLEPVAPVVAFHRLLRNVENRIADERRREAQLAEVFEPLMRLEGHPTTTPESTAISVLSGIERINLAVTEAMADASVEILTIQPHTSHTRASPELHATALGRDQAVLDRGGRIRTLYQHTLRHAPTIHARYEILRGDVEARTLDEVTNRLFVIDRAIAFIPANEDRTLALEIRTPAIVGYFVDTFDRLWHLATPMYPQAAQPPSSNGITQRQQAIAALLIEGYTDAVIADRLGMNIRTARVHIAKLAATLGSESRAQLGYLIGRSGILDQGQHEDPEQHLEQHPGQPPDRHPEQHPDA</sequence>
<dbReference type="InterPro" id="IPR000792">
    <property type="entry name" value="Tscrpt_reg_LuxR_C"/>
</dbReference>
<dbReference type="InterPro" id="IPR051797">
    <property type="entry name" value="TrmB-like"/>
</dbReference>
<dbReference type="AlphaFoldDB" id="A0AB39SFL0"/>
<dbReference type="InterPro" id="IPR036388">
    <property type="entry name" value="WH-like_DNA-bd_sf"/>
</dbReference>
<dbReference type="EMBL" id="CP163440">
    <property type="protein sequence ID" value="XDQ64144.1"/>
    <property type="molecule type" value="Genomic_DNA"/>
</dbReference>
<dbReference type="Gene3D" id="1.10.10.10">
    <property type="entry name" value="Winged helix-like DNA-binding domain superfamily/Winged helix DNA-binding domain"/>
    <property type="match status" value="1"/>
</dbReference>